<dbReference type="EMBL" id="JAOWKX010000008">
    <property type="protein sequence ID" value="MCV2886034.1"/>
    <property type="molecule type" value="Genomic_DNA"/>
</dbReference>
<evidence type="ECO:0000313" key="2">
    <source>
        <dbReference type="EMBL" id="MCV2886034.1"/>
    </source>
</evidence>
<name>A0ABT3ABH5_9ALTE</name>
<keyword evidence="2" id="KW-0328">Glycosyltransferase</keyword>
<accession>A0ABT3ABH5</accession>
<dbReference type="SUPFAM" id="SSF53756">
    <property type="entry name" value="UDP-Glycosyltransferase/glycogen phosphorylase"/>
    <property type="match status" value="1"/>
</dbReference>
<evidence type="ECO:0000313" key="3">
    <source>
        <dbReference type="Proteomes" id="UP001652504"/>
    </source>
</evidence>
<keyword evidence="3" id="KW-1185">Reference proteome</keyword>
<organism evidence="2 3">
    <name type="scientific">Fluctibacter corallii</name>
    <dbReference type="NCBI Taxonomy" id="2984329"/>
    <lineage>
        <taxon>Bacteria</taxon>
        <taxon>Pseudomonadati</taxon>
        <taxon>Pseudomonadota</taxon>
        <taxon>Gammaproteobacteria</taxon>
        <taxon>Alteromonadales</taxon>
        <taxon>Alteromonadaceae</taxon>
        <taxon>Fluctibacter</taxon>
    </lineage>
</organism>
<dbReference type="GO" id="GO:0016757">
    <property type="term" value="F:glycosyltransferase activity"/>
    <property type="evidence" value="ECO:0007669"/>
    <property type="project" value="UniProtKB-KW"/>
</dbReference>
<proteinExistence type="predicted"/>
<dbReference type="Gene3D" id="3.40.50.2000">
    <property type="entry name" value="Glycogen Phosphorylase B"/>
    <property type="match status" value="2"/>
</dbReference>
<dbReference type="RefSeq" id="WP_263713324.1">
    <property type="nucleotide sequence ID" value="NZ_JAOWKX010000008.1"/>
</dbReference>
<evidence type="ECO:0000259" key="1">
    <source>
        <dbReference type="Pfam" id="PF13579"/>
    </source>
</evidence>
<dbReference type="Pfam" id="PF13579">
    <property type="entry name" value="Glyco_trans_4_4"/>
    <property type="match status" value="1"/>
</dbReference>
<reference evidence="2 3" key="1">
    <citation type="submission" date="2022-10" db="EMBL/GenBank/DDBJ databases">
        <title>Aestuariibacter sp. AA17 isolated from Montipora capitata coral fragment.</title>
        <authorList>
            <person name="Emsley S.A."/>
            <person name="Pfannmuller K.M."/>
            <person name="Loughran R.M."/>
            <person name="Shlafstein M."/>
            <person name="Papke E."/>
            <person name="Saw J.H."/>
            <person name="Ushijima B."/>
            <person name="Videau P."/>
        </authorList>
    </citation>
    <scope>NUCLEOTIDE SEQUENCE [LARGE SCALE GENOMIC DNA]</scope>
    <source>
        <strain evidence="2 3">AA17</strain>
    </source>
</reference>
<dbReference type="EC" id="2.4.-.-" evidence="2"/>
<comment type="caution">
    <text evidence="2">The sequence shown here is derived from an EMBL/GenBank/DDBJ whole genome shotgun (WGS) entry which is preliminary data.</text>
</comment>
<keyword evidence="2" id="KW-0808">Transferase</keyword>
<dbReference type="InterPro" id="IPR028098">
    <property type="entry name" value="Glyco_trans_4-like_N"/>
</dbReference>
<gene>
    <name evidence="2" type="ORF">OE749_15175</name>
</gene>
<protein>
    <submittedName>
        <fullName evidence="2">Glycosyltransferase</fullName>
        <ecNumber evidence="2">2.4.-.-</ecNumber>
    </submittedName>
</protein>
<dbReference type="Proteomes" id="UP001652504">
    <property type="component" value="Unassembled WGS sequence"/>
</dbReference>
<feature type="domain" description="Glycosyltransferase subfamily 4-like N-terminal" evidence="1">
    <location>
        <begin position="32"/>
        <end position="216"/>
    </location>
</feature>
<sequence>MKNRSDMEKQSKRVLYVAYHYPPILGSSGVHRTLAFTRELANNGWDVTVLTTTLKAYENWSESQLRFIPENIRVIRAFARNVAKHFSFRGKYLGAMALPDNWQSWILGGVLSGIKHIITHGKPQLIVSTYPIASAHIIAYCLSRMFNIPWIVDLRDPMAQANYPTEPSRKKWFLWIEQKFIKHSHAAIVTTPGAKTFYEGKYPHTPKDFWHVVPNGYDEVIFNELSDKIEQQRHKASSQKIVLLHSGLIYPNERDPSALFDAIQQLKEKGQLHADNFLLRLRASGNEALFQQWVEKRDIQDLVEFAATIPYTDALNEMTEVDGLLIMQAANCDYQIPAKAYEYIRCKKPVLALTTETGDTGRLLRDTGHATIAPLDDTKKIEAALQAHIENCQKGLPQALSTEKIRAYSRQYHAEEFVQVVEAARKKP</sequence>